<protein>
    <submittedName>
        <fullName evidence="1">L-rhamnose mutarotase</fullName>
    </submittedName>
</protein>
<dbReference type="AlphaFoldDB" id="A0A941IYK4"/>
<dbReference type="InterPro" id="IPR008000">
    <property type="entry name" value="Rham/fucose_mutarotase"/>
</dbReference>
<organism evidence="1 2">
    <name type="scientific">Carboxylicivirga sediminis</name>
    <dbReference type="NCBI Taxonomy" id="2006564"/>
    <lineage>
        <taxon>Bacteria</taxon>
        <taxon>Pseudomonadati</taxon>
        <taxon>Bacteroidota</taxon>
        <taxon>Bacteroidia</taxon>
        <taxon>Marinilabiliales</taxon>
        <taxon>Marinilabiliaceae</taxon>
        <taxon>Carboxylicivirga</taxon>
    </lineage>
</organism>
<reference evidence="1" key="2">
    <citation type="submission" date="2021-04" db="EMBL/GenBank/DDBJ databases">
        <authorList>
            <person name="Zhang T."/>
            <person name="Zhang Y."/>
            <person name="Lu D."/>
            <person name="Zuo D."/>
            <person name="Du Z."/>
        </authorList>
    </citation>
    <scope>NUCLEOTIDE SEQUENCE</scope>
    <source>
        <strain evidence="1">JR1</strain>
    </source>
</reference>
<proteinExistence type="predicted"/>
<evidence type="ECO:0000313" key="2">
    <source>
        <dbReference type="Proteomes" id="UP000679220"/>
    </source>
</evidence>
<comment type="caution">
    <text evidence="1">The sequence shown here is derived from an EMBL/GenBank/DDBJ whole genome shotgun (WGS) entry which is preliminary data.</text>
</comment>
<dbReference type="InterPro" id="IPR011008">
    <property type="entry name" value="Dimeric_a/b-barrel"/>
</dbReference>
<dbReference type="Pfam" id="PF05336">
    <property type="entry name" value="rhaM"/>
    <property type="match status" value="1"/>
</dbReference>
<dbReference type="SUPFAM" id="SSF54909">
    <property type="entry name" value="Dimeric alpha+beta barrel"/>
    <property type="match status" value="1"/>
</dbReference>
<evidence type="ECO:0000313" key="1">
    <source>
        <dbReference type="EMBL" id="MBR8536683.1"/>
    </source>
</evidence>
<dbReference type="PANTHER" id="PTHR43239">
    <property type="entry name" value="UPF0734 PROTEIN DDB_G0273871/DDB_G0273177"/>
    <property type="match status" value="1"/>
</dbReference>
<dbReference type="EMBL" id="JAGTAR010000021">
    <property type="protein sequence ID" value="MBR8536683.1"/>
    <property type="molecule type" value="Genomic_DNA"/>
</dbReference>
<dbReference type="GO" id="GO:0016857">
    <property type="term" value="F:racemase and epimerase activity, acting on carbohydrates and derivatives"/>
    <property type="evidence" value="ECO:0007669"/>
    <property type="project" value="InterPro"/>
</dbReference>
<dbReference type="PANTHER" id="PTHR43239:SF1">
    <property type="entry name" value="UPF0734 PROTEIN DDB_G0273871_DDB_G0273177"/>
    <property type="match status" value="1"/>
</dbReference>
<keyword evidence="2" id="KW-1185">Reference proteome</keyword>
<dbReference type="Proteomes" id="UP000679220">
    <property type="component" value="Unassembled WGS sequence"/>
</dbReference>
<dbReference type="InterPro" id="IPR052996">
    <property type="entry name" value="Carb_Metab_Mutarotase"/>
</dbReference>
<reference evidence="1" key="1">
    <citation type="journal article" date="2018" name="Int. J. Syst. Evol. Microbiol.">
        <title>Carboxylicivirga sediminis sp. nov., isolated from coastal sediment.</title>
        <authorList>
            <person name="Wang F.Q."/>
            <person name="Ren L.H."/>
            <person name="Zou R.J."/>
            <person name="Sun Y.Z."/>
            <person name="Liu X.J."/>
            <person name="Jiang F."/>
            <person name="Liu L.J."/>
        </authorList>
    </citation>
    <scope>NUCLEOTIDE SEQUENCE</scope>
    <source>
        <strain evidence="1">JR1</strain>
    </source>
</reference>
<sequence>MMEEPSTKKKLQRVCLTLDLVNDPNLISEYKKYHRPANTWEVIIEGIRNAGIEIMDIYNVDNRLFMICEFPSELSLVECWRKMADAPKQDEWAELMAKFQQALPGHKLEWVEMERIFTLNNTN</sequence>
<accession>A0A941IYK4</accession>
<gene>
    <name evidence="1" type="ORF">KDU71_13995</name>
</gene>
<name>A0A941IYK4_9BACT</name>
<dbReference type="Gene3D" id="3.30.70.100">
    <property type="match status" value="1"/>
</dbReference>